<sequence length="386" mass="44674">MKDPSIIEGSNHIEKQTNELLERNKLLLATIDHSRVGVLITDPNKEDNPIIYVNKGFENMTGYTVEETLGRNCRFLQGENTNPDTVKELRVAIQNNQEVHTILLNYRKDKTKFWNELTINPVKTESGKVSYMIGVQNDVTTRVELEMELEYDLKLSQLLQQMQLSDPYSDEYLEISGFHLPSGKVGGDFYKWQKLNNGLYSVFVMDVMGHGITSALLTMSINAILLSLTQREVYNPSEVLHKLNQHMFDLFPGDSIMTKYYFTCIYLLVDTKEKKIEYVNAGHPSFVVKSINGVEKYSSTTVPVGFLKDHEFKPATFYYQDEIELTMFTDGLYEHLKLELEKLCDTFQNRNRFEQLIESLKESKPEDDICLVRIHFRNEKKKNTAT</sequence>
<keyword evidence="2" id="KW-0288">FMN</keyword>
<dbReference type="STRING" id="930152.SAMN05216565_10678"/>
<dbReference type="PROSITE" id="PS50112">
    <property type="entry name" value="PAS"/>
    <property type="match status" value="1"/>
</dbReference>
<reference evidence="7" key="1">
    <citation type="submission" date="2016-10" db="EMBL/GenBank/DDBJ databases">
        <authorList>
            <person name="Varghese N."/>
            <person name="Submissions S."/>
        </authorList>
    </citation>
    <scope>NUCLEOTIDE SEQUENCE [LARGE SCALE GENOMIC DNA]</scope>
    <source>
        <strain evidence="7">IBRC-M10078</strain>
    </source>
</reference>
<dbReference type="InterPro" id="IPR000700">
    <property type="entry name" value="PAS-assoc_C"/>
</dbReference>
<evidence type="ECO:0000256" key="3">
    <source>
        <dbReference type="ARBA" id="ARBA00022991"/>
    </source>
</evidence>
<feature type="domain" description="PAC" evidence="5">
    <location>
        <begin position="97"/>
        <end position="151"/>
    </location>
</feature>
<dbReference type="SMART" id="SM00086">
    <property type="entry name" value="PAC"/>
    <property type="match status" value="1"/>
</dbReference>
<dbReference type="InterPro" id="IPR001932">
    <property type="entry name" value="PPM-type_phosphatase-like_dom"/>
</dbReference>
<organism evidence="6 7">
    <name type="scientific">Litchfieldia salsa</name>
    <dbReference type="NCBI Taxonomy" id="930152"/>
    <lineage>
        <taxon>Bacteria</taxon>
        <taxon>Bacillati</taxon>
        <taxon>Bacillota</taxon>
        <taxon>Bacilli</taxon>
        <taxon>Bacillales</taxon>
        <taxon>Bacillaceae</taxon>
        <taxon>Litchfieldia</taxon>
    </lineage>
</organism>
<dbReference type="InterPro" id="IPR035965">
    <property type="entry name" value="PAS-like_dom_sf"/>
</dbReference>
<dbReference type="Gene3D" id="3.60.40.10">
    <property type="entry name" value="PPM-type phosphatase domain"/>
    <property type="match status" value="1"/>
</dbReference>
<dbReference type="PANTHER" id="PTHR47429:SF2">
    <property type="entry name" value="PROTEIN TWIN LOV 1"/>
    <property type="match status" value="1"/>
</dbReference>
<evidence type="ECO:0000313" key="6">
    <source>
        <dbReference type="EMBL" id="SDP74555.1"/>
    </source>
</evidence>
<gene>
    <name evidence="6" type="ORF">SAMN05216565_10678</name>
</gene>
<dbReference type="Gene3D" id="3.30.450.20">
    <property type="entry name" value="PAS domain"/>
    <property type="match status" value="1"/>
</dbReference>
<dbReference type="PANTHER" id="PTHR47429">
    <property type="entry name" value="PROTEIN TWIN LOV 1"/>
    <property type="match status" value="1"/>
</dbReference>
<evidence type="ECO:0000256" key="1">
    <source>
        <dbReference type="ARBA" id="ARBA00022630"/>
    </source>
</evidence>
<evidence type="ECO:0000313" key="7">
    <source>
        <dbReference type="Proteomes" id="UP000199159"/>
    </source>
</evidence>
<keyword evidence="3" id="KW-0157">Chromophore</keyword>
<dbReference type="SMART" id="SM00091">
    <property type="entry name" value="PAS"/>
    <property type="match status" value="1"/>
</dbReference>
<protein>
    <submittedName>
        <fullName evidence="6">PAS domain S-box-containing protein</fullName>
    </submittedName>
</protein>
<dbReference type="RefSeq" id="WP_090854962.1">
    <property type="nucleotide sequence ID" value="NZ_FNJU01000006.1"/>
</dbReference>
<keyword evidence="7" id="KW-1185">Reference proteome</keyword>
<evidence type="ECO:0000256" key="2">
    <source>
        <dbReference type="ARBA" id="ARBA00022643"/>
    </source>
</evidence>
<name>A0A1H0V8J1_9BACI</name>
<dbReference type="SUPFAM" id="SSF81606">
    <property type="entry name" value="PP2C-like"/>
    <property type="match status" value="1"/>
</dbReference>
<dbReference type="Pfam" id="PF13426">
    <property type="entry name" value="PAS_9"/>
    <property type="match status" value="1"/>
</dbReference>
<accession>A0A1H0V8J1</accession>
<dbReference type="Pfam" id="PF07228">
    <property type="entry name" value="SpoIIE"/>
    <property type="match status" value="1"/>
</dbReference>
<dbReference type="InterPro" id="IPR000014">
    <property type="entry name" value="PAS"/>
</dbReference>
<proteinExistence type="predicted"/>
<dbReference type="CDD" id="cd00130">
    <property type="entry name" value="PAS"/>
    <property type="match status" value="1"/>
</dbReference>
<dbReference type="NCBIfam" id="TIGR00229">
    <property type="entry name" value="sensory_box"/>
    <property type="match status" value="1"/>
</dbReference>
<evidence type="ECO:0000259" key="5">
    <source>
        <dbReference type="PROSITE" id="PS50113"/>
    </source>
</evidence>
<dbReference type="AlphaFoldDB" id="A0A1H0V8J1"/>
<dbReference type="EMBL" id="FNJU01000006">
    <property type="protein sequence ID" value="SDP74555.1"/>
    <property type="molecule type" value="Genomic_DNA"/>
</dbReference>
<keyword evidence="1" id="KW-0285">Flavoprotein</keyword>
<dbReference type="PROSITE" id="PS50113">
    <property type="entry name" value="PAC"/>
    <property type="match status" value="1"/>
</dbReference>
<feature type="domain" description="PAS" evidence="4">
    <location>
        <begin position="23"/>
        <end position="100"/>
    </location>
</feature>
<dbReference type="Proteomes" id="UP000199159">
    <property type="component" value="Unassembled WGS sequence"/>
</dbReference>
<dbReference type="InterPro" id="IPR001610">
    <property type="entry name" value="PAC"/>
</dbReference>
<dbReference type="OrthoDB" id="9763484at2"/>
<evidence type="ECO:0000259" key="4">
    <source>
        <dbReference type="PROSITE" id="PS50112"/>
    </source>
</evidence>
<dbReference type="SMART" id="SM00331">
    <property type="entry name" value="PP2C_SIG"/>
    <property type="match status" value="1"/>
</dbReference>
<dbReference type="SUPFAM" id="SSF55785">
    <property type="entry name" value="PYP-like sensor domain (PAS domain)"/>
    <property type="match status" value="1"/>
</dbReference>
<dbReference type="InterPro" id="IPR036457">
    <property type="entry name" value="PPM-type-like_dom_sf"/>
</dbReference>